<dbReference type="GO" id="GO:0003724">
    <property type="term" value="F:RNA helicase activity"/>
    <property type="evidence" value="ECO:0007669"/>
    <property type="project" value="TreeGrafter"/>
</dbReference>
<keyword evidence="4" id="KW-0067">ATP-binding</keyword>
<evidence type="ECO:0000313" key="9">
    <source>
        <dbReference type="Proteomes" id="UP000261764"/>
    </source>
</evidence>
<dbReference type="CDD" id="cd18787">
    <property type="entry name" value="SF2_C_DEAD"/>
    <property type="match status" value="1"/>
</dbReference>
<organism evidence="8 9">
    <name type="scientific">Mycoplasma amphoriforme A39</name>
    <dbReference type="NCBI Taxonomy" id="572419"/>
    <lineage>
        <taxon>Bacteria</taxon>
        <taxon>Bacillati</taxon>
        <taxon>Mycoplasmatota</taxon>
        <taxon>Mollicutes</taxon>
        <taxon>Mycoplasmataceae</taxon>
        <taxon>Mycoplasma</taxon>
    </lineage>
</organism>
<dbReference type="PANTHER" id="PTHR47959:SF13">
    <property type="entry name" value="ATP-DEPENDENT RNA HELICASE RHLE"/>
    <property type="match status" value="1"/>
</dbReference>
<evidence type="ECO:0000256" key="4">
    <source>
        <dbReference type="ARBA" id="ARBA00022840"/>
    </source>
</evidence>
<keyword evidence="1" id="KW-0547">Nucleotide-binding</keyword>
<dbReference type="Proteomes" id="UP000261764">
    <property type="component" value="Chromosome I"/>
</dbReference>
<proteinExistence type="inferred from homology"/>
<dbReference type="InterPro" id="IPR001650">
    <property type="entry name" value="Helicase_C-like"/>
</dbReference>
<evidence type="ECO:0000313" key="8">
    <source>
        <dbReference type="EMBL" id="CDN40718.1"/>
    </source>
</evidence>
<accession>A0A292IJ36</accession>
<dbReference type="SUPFAM" id="SSF52540">
    <property type="entry name" value="P-loop containing nucleoside triphosphate hydrolases"/>
    <property type="match status" value="1"/>
</dbReference>
<dbReference type="GO" id="GO:0003676">
    <property type="term" value="F:nucleic acid binding"/>
    <property type="evidence" value="ECO:0007669"/>
    <property type="project" value="InterPro"/>
</dbReference>
<evidence type="ECO:0000259" key="6">
    <source>
        <dbReference type="PROSITE" id="PS51192"/>
    </source>
</evidence>
<keyword evidence="3" id="KW-0347">Helicase</keyword>
<protein>
    <recommendedName>
        <fullName evidence="10">ATP-dependent RNA helicase</fullName>
    </recommendedName>
</protein>
<dbReference type="PANTHER" id="PTHR47959">
    <property type="entry name" value="ATP-DEPENDENT RNA HELICASE RHLE-RELATED"/>
    <property type="match status" value="1"/>
</dbReference>
<dbReference type="InterPro" id="IPR014001">
    <property type="entry name" value="Helicase_ATP-bd"/>
</dbReference>
<keyword evidence="2" id="KW-0378">Hydrolase</keyword>
<evidence type="ECO:0000256" key="2">
    <source>
        <dbReference type="ARBA" id="ARBA00022801"/>
    </source>
</evidence>
<dbReference type="Pfam" id="PF00270">
    <property type="entry name" value="DEAD"/>
    <property type="match status" value="1"/>
</dbReference>
<gene>
    <name evidence="8" type="ORF">MAMA39_06010</name>
</gene>
<dbReference type="InterPro" id="IPR011545">
    <property type="entry name" value="DEAD/DEAH_box_helicase_dom"/>
</dbReference>
<sequence>MEWKQYINLGLEYFKIKQLTAIQEQIIPILLKQQNVIGVSQTGTGKTLAYLLPILQHLDLTIKTPQAIIISPTRELANQIKNVVNIFAKLEKRLVCRLLVGGNDYNKQLKQINYHQGQIVIATPQRLQDTFKSGVNWNFEHLKYLIYDETDMLIDTGFWPLLTKLQHRLLKTNLVQAAFSATLHQAIVDQVQKLIKNAKVVDVSNSIWIHDKIKHYLVTNKRMDKFESLAAIVEKINPYLCLIFVNDYRHIKPIIDWFHTQGIDPLVLHGKLTTTARKQTFKALKNGSKKYLIATDLGARGLDINAVSHVISWNLPQDDIWYIHRSGRTGRGHYEGESYVLYDHKDDFQLRRLEKKGIIWLPLKINPDLSFSKYKIVFKTRKKIITDPIIKKQIIHIKATQSKKVQPNHQKKLQLKIKKIKQKAKHQAIEKRVKANLLKKYKQKSRFTSRQK</sequence>
<dbReference type="SMART" id="SM00487">
    <property type="entry name" value="DEXDc"/>
    <property type="match status" value="1"/>
</dbReference>
<dbReference type="InterPro" id="IPR050079">
    <property type="entry name" value="DEAD_box_RNA_helicase"/>
</dbReference>
<dbReference type="InterPro" id="IPR027417">
    <property type="entry name" value="P-loop_NTPase"/>
</dbReference>
<name>A0A292IJ36_9MOLU</name>
<feature type="domain" description="Helicase C-terminal" evidence="7">
    <location>
        <begin position="228"/>
        <end position="384"/>
    </location>
</feature>
<dbReference type="GO" id="GO:0005829">
    <property type="term" value="C:cytosol"/>
    <property type="evidence" value="ECO:0007669"/>
    <property type="project" value="TreeGrafter"/>
</dbReference>
<dbReference type="GO" id="GO:0005524">
    <property type="term" value="F:ATP binding"/>
    <property type="evidence" value="ECO:0007669"/>
    <property type="project" value="UniProtKB-KW"/>
</dbReference>
<reference evidence="8 9" key="1">
    <citation type="journal article" date="2015" name="Clin. Infect. Dis.">
        <title>Genomic Investigations unmask Mycoplasma amphoriforme, a new respiratory pathogen.</title>
        <authorList>
            <person name="Gillespie S.H."/>
            <person name="Ling C.L."/>
            <person name="Oravcova K."/>
            <person name="Pinheiro M."/>
            <person name="Wells L."/>
            <person name="Bryant J.M."/>
            <person name="McHugh T.D."/>
            <person name="Bebear C."/>
            <person name="Webster D."/>
            <person name="Harris S.R."/>
            <person name="Seth-Smith H.M."/>
            <person name="Thomson N.R."/>
        </authorList>
    </citation>
    <scope>NUCLEOTIDE SEQUENCE [LARGE SCALE GENOMIC DNA]</scope>
    <source>
        <strain evidence="8 9">A39</strain>
    </source>
</reference>
<evidence type="ECO:0000256" key="1">
    <source>
        <dbReference type="ARBA" id="ARBA00022741"/>
    </source>
</evidence>
<dbReference type="CDD" id="cd00268">
    <property type="entry name" value="DEADc"/>
    <property type="match status" value="1"/>
</dbReference>
<dbReference type="Gene3D" id="3.40.50.300">
    <property type="entry name" value="P-loop containing nucleotide triphosphate hydrolases"/>
    <property type="match status" value="2"/>
</dbReference>
<dbReference type="GO" id="GO:0016787">
    <property type="term" value="F:hydrolase activity"/>
    <property type="evidence" value="ECO:0007669"/>
    <property type="project" value="UniProtKB-KW"/>
</dbReference>
<comment type="similarity">
    <text evidence="5">Belongs to the DEAD box helicase family.</text>
</comment>
<dbReference type="Pfam" id="PF00271">
    <property type="entry name" value="Helicase_C"/>
    <property type="match status" value="1"/>
</dbReference>
<dbReference type="RefSeq" id="WP_343251349.1">
    <property type="nucleotide sequence ID" value="NZ_HG937516.1"/>
</dbReference>
<evidence type="ECO:0000256" key="5">
    <source>
        <dbReference type="ARBA" id="ARBA00038437"/>
    </source>
</evidence>
<keyword evidence="9" id="KW-1185">Reference proteome</keyword>
<dbReference type="InterPro" id="IPR044742">
    <property type="entry name" value="DEAD/DEAH_RhlB"/>
</dbReference>
<dbReference type="SMART" id="SM00490">
    <property type="entry name" value="HELICc"/>
    <property type="match status" value="1"/>
</dbReference>
<dbReference type="PROSITE" id="PS51194">
    <property type="entry name" value="HELICASE_CTER"/>
    <property type="match status" value="1"/>
</dbReference>
<dbReference type="EMBL" id="HG937516">
    <property type="protein sequence ID" value="CDN40718.1"/>
    <property type="molecule type" value="Genomic_DNA"/>
</dbReference>
<evidence type="ECO:0000256" key="3">
    <source>
        <dbReference type="ARBA" id="ARBA00022806"/>
    </source>
</evidence>
<dbReference type="AlphaFoldDB" id="A0A292IJ36"/>
<dbReference type="KEGG" id="mamp:MAMA39_06010"/>
<evidence type="ECO:0008006" key="10">
    <source>
        <dbReference type="Google" id="ProtNLM"/>
    </source>
</evidence>
<evidence type="ECO:0000259" key="7">
    <source>
        <dbReference type="PROSITE" id="PS51194"/>
    </source>
</evidence>
<dbReference type="PROSITE" id="PS51192">
    <property type="entry name" value="HELICASE_ATP_BIND_1"/>
    <property type="match status" value="1"/>
</dbReference>
<feature type="domain" description="Helicase ATP-binding" evidence="6">
    <location>
        <begin position="27"/>
        <end position="201"/>
    </location>
</feature>